<gene>
    <name evidence="2" type="ORF">BS78_K016500</name>
</gene>
<dbReference type="AlphaFoldDB" id="A0A9W7XF70"/>
<dbReference type="Proteomes" id="UP001164776">
    <property type="component" value="Unassembled WGS sequence"/>
</dbReference>
<name>A0A9W7XF70_9POAL</name>
<feature type="region of interest" description="Disordered" evidence="1">
    <location>
        <begin position="1"/>
        <end position="72"/>
    </location>
</feature>
<reference evidence="2 3" key="1">
    <citation type="submission" date="2022-10" db="EMBL/GenBank/DDBJ databases">
        <title>WGS assembly of Paspalum vaginatum 540-79.</title>
        <authorList>
            <person name="Sun G."/>
            <person name="Wase N."/>
            <person name="Shu S."/>
            <person name="Jenkins J."/>
            <person name="Zhou B."/>
            <person name="Torres-Rodriguez J."/>
            <person name="Chen C."/>
            <person name="Sandor L."/>
            <person name="Plott C."/>
            <person name="Yoshinga Y."/>
            <person name="Daum C."/>
            <person name="Qi P."/>
            <person name="Barry K."/>
            <person name="Lipzen A."/>
            <person name="Berry L."/>
            <person name="Pedersen C."/>
            <person name="Gottilla T."/>
            <person name="Foltz A."/>
            <person name="Yu H."/>
            <person name="O'Malley R."/>
            <person name="Zhang C."/>
            <person name="Devos K."/>
            <person name="Sigmon B."/>
            <person name="Yu B."/>
            <person name="Obata T."/>
            <person name="Schmutz J."/>
            <person name="Schnable J."/>
        </authorList>
    </citation>
    <scope>NUCLEOTIDE SEQUENCE [LARGE SCALE GENOMIC DNA]</scope>
    <source>
        <strain evidence="3">cv. 540-79</strain>
    </source>
</reference>
<evidence type="ECO:0000256" key="1">
    <source>
        <dbReference type="SAM" id="MobiDB-lite"/>
    </source>
</evidence>
<keyword evidence="3" id="KW-1185">Reference proteome</keyword>
<comment type="caution">
    <text evidence="2">The sequence shown here is derived from an EMBL/GenBank/DDBJ whole genome shotgun (WGS) entry which is preliminary data.</text>
</comment>
<dbReference type="EMBL" id="MU629415">
    <property type="protein sequence ID" value="KAJ1257452.1"/>
    <property type="molecule type" value="Genomic_DNA"/>
</dbReference>
<feature type="compositionally biased region" description="Pro residues" evidence="1">
    <location>
        <begin position="45"/>
        <end position="58"/>
    </location>
</feature>
<evidence type="ECO:0000313" key="2">
    <source>
        <dbReference type="EMBL" id="KAJ1257452.1"/>
    </source>
</evidence>
<evidence type="ECO:0000313" key="3">
    <source>
        <dbReference type="Proteomes" id="UP001164776"/>
    </source>
</evidence>
<accession>A0A9W7XF70</accession>
<protein>
    <submittedName>
        <fullName evidence="2">Uncharacterized protein</fullName>
    </submittedName>
</protein>
<proteinExistence type="predicted"/>
<sequence>MRPPGPGARALASPAGVPCLPPPDVAAHRRLACPAPRRPARPTPRRPPPPGRRPPAPRAPQRRRLRSRAQAGTASCKLLCVIISSCKTYIQSFGA</sequence>
<organism evidence="2 3">
    <name type="scientific">Paspalum vaginatum</name>
    <name type="common">seashore paspalum</name>
    <dbReference type="NCBI Taxonomy" id="158149"/>
    <lineage>
        <taxon>Eukaryota</taxon>
        <taxon>Viridiplantae</taxon>
        <taxon>Streptophyta</taxon>
        <taxon>Embryophyta</taxon>
        <taxon>Tracheophyta</taxon>
        <taxon>Spermatophyta</taxon>
        <taxon>Magnoliopsida</taxon>
        <taxon>Liliopsida</taxon>
        <taxon>Poales</taxon>
        <taxon>Poaceae</taxon>
        <taxon>PACMAD clade</taxon>
        <taxon>Panicoideae</taxon>
        <taxon>Andropogonodae</taxon>
        <taxon>Paspaleae</taxon>
        <taxon>Paspalinae</taxon>
        <taxon>Paspalum</taxon>
    </lineage>
</organism>